<dbReference type="VEuPathDB" id="MicrosporidiaDB:ECANGB1_1632"/>
<dbReference type="GO" id="GO:0006952">
    <property type="term" value="P:defense response"/>
    <property type="evidence" value="ECO:0007669"/>
    <property type="project" value="UniProtKB-KW"/>
</dbReference>
<name>A0A1Y1S5P8_9MICR</name>
<dbReference type="OrthoDB" id="5985073at2759"/>
<comment type="caution">
    <text evidence="6">The sequence shown here is derived from an EMBL/GenBank/DDBJ whole genome shotgun (WGS) entry which is preliminary data.</text>
</comment>
<dbReference type="Gene3D" id="1.10.530.10">
    <property type="match status" value="1"/>
</dbReference>
<dbReference type="Proteomes" id="UP000192639">
    <property type="component" value="Unassembled WGS sequence"/>
</dbReference>
<evidence type="ECO:0000313" key="7">
    <source>
        <dbReference type="Proteomes" id="UP000192639"/>
    </source>
</evidence>
<evidence type="ECO:0000256" key="1">
    <source>
        <dbReference type="ARBA" id="ARBA00022821"/>
    </source>
</evidence>
<organism evidence="6 7">
    <name type="scientific">Enterospora canceri</name>
    <dbReference type="NCBI Taxonomy" id="1081671"/>
    <lineage>
        <taxon>Eukaryota</taxon>
        <taxon>Fungi</taxon>
        <taxon>Fungi incertae sedis</taxon>
        <taxon>Microsporidia</taxon>
        <taxon>Enterocytozoonidae</taxon>
        <taxon>Enterospora</taxon>
    </lineage>
</organism>
<dbReference type="GO" id="GO:0016998">
    <property type="term" value="P:cell wall macromolecule catabolic process"/>
    <property type="evidence" value="ECO:0007669"/>
    <property type="project" value="InterPro"/>
</dbReference>
<dbReference type="Pfam" id="PF00182">
    <property type="entry name" value="Glyco_hydro_19"/>
    <property type="match status" value="1"/>
</dbReference>
<dbReference type="SUPFAM" id="SSF53955">
    <property type="entry name" value="Lysozyme-like"/>
    <property type="match status" value="1"/>
</dbReference>
<evidence type="ECO:0000256" key="2">
    <source>
        <dbReference type="ARBA" id="ARBA00023157"/>
    </source>
</evidence>
<feature type="compositionally biased region" description="Polar residues" evidence="3">
    <location>
        <begin position="86"/>
        <end position="97"/>
    </location>
</feature>
<dbReference type="CDD" id="cd00325">
    <property type="entry name" value="chitinase_GH19"/>
    <property type="match status" value="1"/>
</dbReference>
<feature type="region of interest" description="Disordered" evidence="3">
    <location>
        <begin position="202"/>
        <end position="383"/>
    </location>
</feature>
<accession>A0A1Y1S5P8</accession>
<keyword evidence="2" id="KW-1015">Disulfide bond</keyword>
<evidence type="ECO:0000256" key="3">
    <source>
        <dbReference type="SAM" id="MobiDB-lite"/>
    </source>
</evidence>
<feature type="compositionally biased region" description="Basic and acidic residues" evidence="3">
    <location>
        <begin position="352"/>
        <end position="363"/>
    </location>
</feature>
<feature type="compositionally biased region" description="Basic residues" evidence="3">
    <location>
        <begin position="98"/>
        <end position="121"/>
    </location>
</feature>
<keyword evidence="1" id="KW-0611">Plant defense</keyword>
<feature type="compositionally biased region" description="Basic and acidic residues" evidence="3">
    <location>
        <begin position="209"/>
        <end position="220"/>
    </location>
</feature>
<dbReference type="GO" id="GO:0004568">
    <property type="term" value="F:chitinase activity"/>
    <property type="evidence" value="ECO:0007669"/>
    <property type="project" value="InterPro"/>
</dbReference>
<feature type="signal peptide" evidence="4">
    <location>
        <begin position="1"/>
        <end position="17"/>
    </location>
</feature>
<dbReference type="PANTHER" id="PTHR22595">
    <property type="entry name" value="CHITINASE-RELATED"/>
    <property type="match status" value="1"/>
</dbReference>
<protein>
    <submittedName>
        <fullName evidence="6">CHIA</fullName>
    </submittedName>
</protein>
<evidence type="ECO:0000259" key="5">
    <source>
        <dbReference type="Pfam" id="PF00182"/>
    </source>
</evidence>
<gene>
    <name evidence="6" type="primary">CHIA</name>
    <name evidence="6" type="ORF">ECANGB1_1632</name>
</gene>
<dbReference type="InterPro" id="IPR023346">
    <property type="entry name" value="Lysozyme-like_dom_sf"/>
</dbReference>
<dbReference type="InterPro" id="IPR000726">
    <property type="entry name" value="Glyco_hydro_19_cat"/>
</dbReference>
<feature type="compositionally biased region" description="Low complexity" evidence="3">
    <location>
        <begin position="312"/>
        <end position="351"/>
    </location>
</feature>
<sequence>MNLFLLIPGTLSKSVCSAGSSECTGNEMKMCDKSGQWITMPCPAGTMCEFIGGKVSCGQSDDDSISESMSLEDDLALLEDNWKNNKNISNLDDFTSKNQHKKSKKKSPKKSKNKSAKKPPRKKQEESDTKSPKKSAQKPKKSKKPKESKKTKTVTVYRTDSLQNKQQNGRNSTKSQMEPSKTIGDTDKLISTLSDLINKARAVTMTKTVTEKVGPKELKLEYTGPGQAPQTASPEKPNTKGAASSSPGAPGASSSPSSPSGASSGSGSPGSSPSSSGSSPSPSPSASPSPSPSASPSPSPSPSPSSSPSPQPTSAGNAPSSPQQSSSAGGAKPSSSPSSQPASSSPSNQPKQPDDKKSDDKKGSSGGSIIDKETLSGAMKESGFQPKDEYLDAMVDGVNKGFQDKAMACQFIAQCAHESGGFQFVEEIDCAGDKCAGKYGSDQGAPGKQYYGRGFIQLSWPDNYKAASQKLYQNTSLFDDPDQVAKVTEKAYGVSEWFWKTNVEGKEGVGPDHFGYSTKAINGELECKNNNNIDKSKKRYEIYQKLAKAMKLEKVADEKGCYTA</sequence>
<feature type="domain" description="Glycoside hydrolase family 19 catalytic" evidence="5">
    <location>
        <begin position="418"/>
        <end position="506"/>
    </location>
</feature>
<feature type="compositionally biased region" description="Polar residues" evidence="3">
    <location>
        <begin position="154"/>
        <end position="179"/>
    </location>
</feature>
<feature type="compositionally biased region" description="Basic residues" evidence="3">
    <location>
        <begin position="132"/>
        <end position="152"/>
    </location>
</feature>
<proteinExistence type="predicted"/>
<feature type="compositionally biased region" description="Low complexity" evidence="3">
    <location>
        <begin position="241"/>
        <end position="280"/>
    </location>
</feature>
<evidence type="ECO:0000256" key="4">
    <source>
        <dbReference type="SAM" id="SignalP"/>
    </source>
</evidence>
<feature type="compositionally biased region" description="Pro residues" evidence="3">
    <location>
        <begin position="281"/>
        <end position="311"/>
    </location>
</feature>
<dbReference type="EMBL" id="LWDP01000052">
    <property type="protein sequence ID" value="ORD93728.1"/>
    <property type="molecule type" value="Genomic_DNA"/>
</dbReference>
<keyword evidence="4" id="KW-0732">Signal</keyword>
<feature type="compositionally biased region" description="Basic and acidic residues" evidence="3">
    <location>
        <begin position="122"/>
        <end position="131"/>
    </location>
</feature>
<keyword evidence="7" id="KW-1185">Reference proteome</keyword>
<dbReference type="PANTHER" id="PTHR22595:SF79">
    <property type="entry name" value="CHITINASE 12"/>
    <property type="match status" value="1"/>
</dbReference>
<reference evidence="6 7" key="1">
    <citation type="journal article" date="2017" name="Environ. Microbiol.">
        <title>Decay of the glycolytic pathway and adaptation to intranuclear parasitism within Enterocytozoonidae microsporidia.</title>
        <authorList>
            <person name="Wiredu Boakye D."/>
            <person name="Jaroenlak P."/>
            <person name="Prachumwat A."/>
            <person name="Williams T.A."/>
            <person name="Bateman K.S."/>
            <person name="Itsathitphaisarn O."/>
            <person name="Sritunyalucksana K."/>
            <person name="Paszkiewicz K.H."/>
            <person name="Moore K.A."/>
            <person name="Stentiford G.D."/>
            <person name="Williams B.A."/>
        </authorList>
    </citation>
    <scope>NUCLEOTIDE SEQUENCE [LARGE SCALE GENOMIC DNA]</scope>
    <source>
        <strain evidence="6 7">GB1</strain>
    </source>
</reference>
<evidence type="ECO:0000313" key="6">
    <source>
        <dbReference type="EMBL" id="ORD93728.1"/>
    </source>
</evidence>
<feature type="region of interest" description="Disordered" evidence="3">
    <location>
        <begin position="86"/>
        <end position="188"/>
    </location>
</feature>
<feature type="chain" id="PRO_5013095884" evidence="4">
    <location>
        <begin position="18"/>
        <end position="564"/>
    </location>
</feature>
<dbReference type="GO" id="GO:0006032">
    <property type="term" value="P:chitin catabolic process"/>
    <property type="evidence" value="ECO:0007669"/>
    <property type="project" value="InterPro"/>
</dbReference>
<dbReference type="AlphaFoldDB" id="A0A1Y1S5P8"/>